<dbReference type="EMBL" id="NBIV01000020">
    <property type="protein sequence ID" value="PXF47818.1"/>
    <property type="molecule type" value="Genomic_DNA"/>
</dbReference>
<name>A0A2V3J0A8_9FLOR</name>
<protein>
    <submittedName>
        <fullName evidence="1">Uncharacterized protein</fullName>
    </submittedName>
</protein>
<comment type="caution">
    <text evidence="1">The sequence shown here is derived from an EMBL/GenBank/DDBJ whole genome shotgun (WGS) entry which is preliminary data.</text>
</comment>
<dbReference type="AlphaFoldDB" id="A0A2V3J0A8"/>
<gene>
    <name evidence="1" type="ORF">BWQ96_02500</name>
</gene>
<reference evidence="1 2" key="1">
    <citation type="journal article" date="2018" name="Mol. Biol. Evol.">
        <title>Analysis of the draft genome of the red seaweed Gracilariopsis chorda provides insights into genome size evolution in Rhodophyta.</title>
        <authorList>
            <person name="Lee J."/>
            <person name="Yang E.C."/>
            <person name="Graf L."/>
            <person name="Yang J.H."/>
            <person name="Qiu H."/>
            <person name="Zel Zion U."/>
            <person name="Chan C.X."/>
            <person name="Stephens T.G."/>
            <person name="Weber A.P.M."/>
            <person name="Boo G.H."/>
            <person name="Boo S.M."/>
            <person name="Kim K.M."/>
            <person name="Shin Y."/>
            <person name="Jung M."/>
            <person name="Lee S.J."/>
            <person name="Yim H.S."/>
            <person name="Lee J.H."/>
            <person name="Bhattacharya D."/>
            <person name="Yoon H.S."/>
        </authorList>
    </citation>
    <scope>NUCLEOTIDE SEQUENCE [LARGE SCALE GENOMIC DNA]</scope>
    <source>
        <strain evidence="1 2">SKKU-2015</strain>
        <tissue evidence="1">Whole body</tissue>
    </source>
</reference>
<evidence type="ECO:0000313" key="2">
    <source>
        <dbReference type="Proteomes" id="UP000247409"/>
    </source>
</evidence>
<accession>A0A2V3J0A8</accession>
<sequence length="67" mass="7478">MYQRYMQVDDMAVPNSSEGLCPVAFQDKATGAFHISHQRTVYRLPEATAFEYTLGASDSAVIETDFV</sequence>
<keyword evidence="2" id="KW-1185">Reference proteome</keyword>
<organism evidence="1 2">
    <name type="scientific">Gracilariopsis chorda</name>
    <dbReference type="NCBI Taxonomy" id="448386"/>
    <lineage>
        <taxon>Eukaryota</taxon>
        <taxon>Rhodophyta</taxon>
        <taxon>Florideophyceae</taxon>
        <taxon>Rhodymeniophycidae</taxon>
        <taxon>Gracilariales</taxon>
        <taxon>Gracilariaceae</taxon>
        <taxon>Gracilariopsis</taxon>
    </lineage>
</organism>
<proteinExistence type="predicted"/>
<evidence type="ECO:0000313" key="1">
    <source>
        <dbReference type="EMBL" id="PXF47818.1"/>
    </source>
</evidence>
<dbReference type="Proteomes" id="UP000247409">
    <property type="component" value="Unassembled WGS sequence"/>
</dbReference>